<evidence type="ECO:0000256" key="2">
    <source>
        <dbReference type="ARBA" id="ARBA00022475"/>
    </source>
</evidence>
<keyword evidence="3 7" id="KW-0812">Transmembrane</keyword>
<accession>A0A6N8HXH3</accession>
<dbReference type="PANTHER" id="PTHR34390:SF2">
    <property type="entry name" value="SUCCINATE TRANSPORTER SUBUNIT YJJP-RELATED"/>
    <property type="match status" value="1"/>
</dbReference>
<comment type="subcellular location">
    <subcellularLocation>
        <location evidence="1">Cell membrane</location>
        <topology evidence="1">Multi-pass membrane protein</topology>
    </subcellularLocation>
</comment>
<dbReference type="GO" id="GO:0022857">
    <property type="term" value="F:transmembrane transporter activity"/>
    <property type="evidence" value="ECO:0007669"/>
    <property type="project" value="InterPro"/>
</dbReference>
<evidence type="ECO:0000256" key="6">
    <source>
        <dbReference type="ARBA" id="ARBA00034125"/>
    </source>
</evidence>
<dbReference type="GO" id="GO:0005886">
    <property type="term" value="C:plasma membrane"/>
    <property type="evidence" value="ECO:0007669"/>
    <property type="project" value="UniProtKB-SubCell"/>
</dbReference>
<sequence length="254" mass="27710">MNYSDLVNTAVEAGYLLVANGGEIYRAEESMQRIFRAYGVETGEVFVIPTLIEVTVCTRDGRPITRIKRVPTRTMNLDRVDQVNALCRRIWSDKPQFSEIRAELDRIGKRPTLSFPMQILAYALIGAAFTLFYGGSPRDTAVALFCGAAIRLVTRSLELFRVNSFFINVAASFVAAAIALTAANFDFFLSYDKIIIGSLMNLVPGIAITNFMRDIIAGDLIAGILRLTESVLVATAIAIGAGIALTASRMLLGV</sequence>
<dbReference type="AlphaFoldDB" id="A0A6N8HXH3"/>
<organism evidence="9 10">
    <name type="scientific">Caproicibacter fermentans</name>
    <dbReference type="NCBI Taxonomy" id="2576756"/>
    <lineage>
        <taxon>Bacteria</taxon>
        <taxon>Bacillati</taxon>
        <taxon>Bacillota</taxon>
        <taxon>Clostridia</taxon>
        <taxon>Eubacteriales</taxon>
        <taxon>Acutalibacteraceae</taxon>
        <taxon>Caproicibacter</taxon>
    </lineage>
</organism>
<feature type="domain" description="Threonine/serine exporter-like N-terminal" evidence="8">
    <location>
        <begin position="9"/>
        <end position="246"/>
    </location>
</feature>
<evidence type="ECO:0000256" key="7">
    <source>
        <dbReference type="SAM" id="Phobius"/>
    </source>
</evidence>
<evidence type="ECO:0000256" key="1">
    <source>
        <dbReference type="ARBA" id="ARBA00004651"/>
    </source>
</evidence>
<proteinExistence type="inferred from homology"/>
<protein>
    <submittedName>
        <fullName evidence="9">Putative threonine/serine exporter</fullName>
    </submittedName>
</protein>
<dbReference type="Pfam" id="PF06738">
    <property type="entry name" value="ThrE"/>
    <property type="match status" value="1"/>
</dbReference>
<dbReference type="PANTHER" id="PTHR34390">
    <property type="entry name" value="UPF0442 PROTEIN YJJB-RELATED"/>
    <property type="match status" value="1"/>
</dbReference>
<dbReference type="InterPro" id="IPR010619">
    <property type="entry name" value="ThrE-like_N"/>
</dbReference>
<keyword evidence="5 7" id="KW-0472">Membrane</keyword>
<dbReference type="Proteomes" id="UP000469440">
    <property type="component" value="Unassembled WGS sequence"/>
</dbReference>
<dbReference type="EMBL" id="VWXL01000036">
    <property type="protein sequence ID" value="MVB10516.1"/>
    <property type="molecule type" value="Genomic_DNA"/>
</dbReference>
<evidence type="ECO:0000256" key="5">
    <source>
        <dbReference type="ARBA" id="ARBA00023136"/>
    </source>
</evidence>
<feature type="transmembrane region" description="Helical" evidence="7">
    <location>
        <begin position="231"/>
        <end position="252"/>
    </location>
</feature>
<keyword evidence="10" id="KW-1185">Reference proteome</keyword>
<comment type="caution">
    <text evidence="9">The sequence shown here is derived from an EMBL/GenBank/DDBJ whole genome shotgun (WGS) entry which is preliminary data.</text>
</comment>
<evidence type="ECO:0000259" key="8">
    <source>
        <dbReference type="Pfam" id="PF06738"/>
    </source>
</evidence>
<keyword evidence="4 7" id="KW-1133">Transmembrane helix</keyword>
<dbReference type="InterPro" id="IPR050539">
    <property type="entry name" value="ThrE_Dicarb/AminoAcid_Exp"/>
</dbReference>
<dbReference type="RefSeq" id="WP_166525078.1">
    <property type="nucleotide sequence ID" value="NZ_VWXL01000036.1"/>
</dbReference>
<feature type="transmembrane region" description="Helical" evidence="7">
    <location>
        <begin position="115"/>
        <end position="134"/>
    </location>
</feature>
<evidence type="ECO:0000256" key="3">
    <source>
        <dbReference type="ARBA" id="ARBA00022692"/>
    </source>
</evidence>
<gene>
    <name evidence="9" type="ORF">CAFE_12070</name>
</gene>
<evidence type="ECO:0000313" key="10">
    <source>
        <dbReference type="Proteomes" id="UP000469440"/>
    </source>
</evidence>
<comment type="similarity">
    <text evidence="6">Belongs to the ThrE exporter (TC 2.A.79) family.</text>
</comment>
<name>A0A6N8HXH3_9FIRM</name>
<evidence type="ECO:0000256" key="4">
    <source>
        <dbReference type="ARBA" id="ARBA00022989"/>
    </source>
</evidence>
<keyword evidence="2" id="KW-1003">Cell membrane</keyword>
<feature type="transmembrane region" description="Helical" evidence="7">
    <location>
        <begin position="165"/>
        <end position="188"/>
    </location>
</feature>
<reference evidence="9 10" key="1">
    <citation type="submission" date="2019-09" db="EMBL/GenBank/DDBJ databases">
        <title>Genome sequence of Clostridium sp. EA1.</title>
        <authorList>
            <person name="Poehlein A."/>
            <person name="Bengelsdorf F.R."/>
            <person name="Daniel R."/>
        </authorList>
    </citation>
    <scope>NUCLEOTIDE SEQUENCE [LARGE SCALE GENOMIC DNA]</scope>
    <source>
        <strain evidence="9 10">EA1</strain>
    </source>
</reference>
<feature type="transmembrane region" description="Helical" evidence="7">
    <location>
        <begin position="194"/>
        <end position="211"/>
    </location>
</feature>
<evidence type="ECO:0000313" key="9">
    <source>
        <dbReference type="EMBL" id="MVB10516.1"/>
    </source>
</evidence>
<dbReference type="GO" id="GO:0015744">
    <property type="term" value="P:succinate transport"/>
    <property type="evidence" value="ECO:0007669"/>
    <property type="project" value="TreeGrafter"/>
</dbReference>